<organism evidence="3 4">
    <name type="scientific">Planoprotostelium fungivorum</name>
    <dbReference type="NCBI Taxonomy" id="1890364"/>
    <lineage>
        <taxon>Eukaryota</taxon>
        <taxon>Amoebozoa</taxon>
        <taxon>Evosea</taxon>
        <taxon>Variosea</taxon>
        <taxon>Cavosteliida</taxon>
        <taxon>Cavosteliaceae</taxon>
        <taxon>Planoprotostelium</taxon>
    </lineage>
</organism>
<dbReference type="InterPro" id="IPR044926">
    <property type="entry name" value="RGS_subdomain_2"/>
</dbReference>
<dbReference type="Pfam" id="PF00615">
    <property type="entry name" value="RGS"/>
    <property type="match status" value="1"/>
</dbReference>
<feature type="region of interest" description="Disordered" evidence="1">
    <location>
        <begin position="59"/>
        <end position="89"/>
    </location>
</feature>
<keyword evidence="4" id="KW-1185">Reference proteome</keyword>
<name>A0A2P6MNA2_9EUKA</name>
<dbReference type="STRING" id="1890364.A0A2P6MNA2"/>
<dbReference type="Proteomes" id="UP000241769">
    <property type="component" value="Unassembled WGS sequence"/>
</dbReference>
<comment type="caution">
    <text evidence="3">The sequence shown here is derived from an EMBL/GenBank/DDBJ whole genome shotgun (WGS) entry which is preliminary data.</text>
</comment>
<dbReference type="OrthoDB" id="196547at2759"/>
<proteinExistence type="predicted"/>
<gene>
    <name evidence="3" type="ORF">PROFUN_03494</name>
</gene>
<protein>
    <recommendedName>
        <fullName evidence="2">RGS domain-containing protein</fullName>
    </recommendedName>
</protein>
<accession>A0A2P6MNA2</accession>
<dbReference type="Gene3D" id="1.10.167.10">
    <property type="entry name" value="Regulator of G-protein Signalling 4, domain 2"/>
    <property type="match status" value="1"/>
</dbReference>
<feature type="compositionally biased region" description="Low complexity" evidence="1">
    <location>
        <begin position="76"/>
        <end position="89"/>
    </location>
</feature>
<dbReference type="PROSITE" id="PS50132">
    <property type="entry name" value="RGS"/>
    <property type="match status" value="1"/>
</dbReference>
<reference evidence="3 4" key="1">
    <citation type="journal article" date="2018" name="Genome Biol. Evol.">
        <title>Multiple Roots of Fruiting Body Formation in Amoebozoa.</title>
        <authorList>
            <person name="Hillmann F."/>
            <person name="Forbes G."/>
            <person name="Novohradska S."/>
            <person name="Ferling I."/>
            <person name="Riege K."/>
            <person name="Groth M."/>
            <person name="Westermann M."/>
            <person name="Marz M."/>
            <person name="Spaller T."/>
            <person name="Winckler T."/>
            <person name="Schaap P."/>
            <person name="Glockner G."/>
        </authorList>
    </citation>
    <scope>NUCLEOTIDE SEQUENCE [LARGE SCALE GENOMIC DNA]</scope>
    <source>
        <strain evidence="3 4">Jena</strain>
    </source>
</reference>
<feature type="domain" description="RGS" evidence="2">
    <location>
        <begin position="258"/>
        <end position="394"/>
    </location>
</feature>
<dbReference type="InParanoid" id="A0A2P6MNA2"/>
<feature type="compositionally biased region" description="Polar residues" evidence="1">
    <location>
        <begin position="59"/>
        <end position="69"/>
    </location>
</feature>
<dbReference type="CDD" id="cd07440">
    <property type="entry name" value="RGS"/>
    <property type="match status" value="1"/>
</dbReference>
<evidence type="ECO:0000313" key="4">
    <source>
        <dbReference type="Proteomes" id="UP000241769"/>
    </source>
</evidence>
<sequence>MTHTIHTPQTNCGSETSLVLFQRAELCVCGWISWFLETTSRMSDLLSFTEFLGSISGNNTPISSPTSGGTVRLKRNTTSSTASSLSSESNYETSIGIHKERLHRFDDANKELLKSFERYSETMKEKTLLEGLRAVLDEQPDGVMNNYVHLLQNVSEQEQRLSAPMIETLTTRVKAVKKKCEMTHTAIKKRLNEDADRLALSEDLEVWNEQKCDVYDSLIVLLLRQRGSKQTISFSTLESAWAMSNSSLDQDADAMTDDLSKLINNPVGVHYFKNFLYEELSSENLDFIQEVDRLRKSREDVATQTTTIHKIYREYLDAKAPKLLNVSADIIHRARIEINSHKGDGHSNSKKSSRNSILPLSSKIFDPAYKEVFNMIDKDSFRRFRRSNQCKRLQRKLSCRAADFRKEERHDKSPNLSSSSSYEFDDLAMQAPPAITSPNGTIKKKTGTVFKTMFHKIHRRPSTGHLWAETEDGKPNGNTMNTE</sequence>
<dbReference type="PANTHER" id="PTHR10845:SF192">
    <property type="entry name" value="DOUBLE HIT, ISOFORM B"/>
    <property type="match status" value="1"/>
</dbReference>
<dbReference type="InterPro" id="IPR036305">
    <property type="entry name" value="RGS_sf"/>
</dbReference>
<evidence type="ECO:0000259" key="2">
    <source>
        <dbReference type="PROSITE" id="PS50132"/>
    </source>
</evidence>
<evidence type="ECO:0000313" key="3">
    <source>
        <dbReference type="EMBL" id="PRP73180.1"/>
    </source>
</evidence>
<dbReference type="PRINTS" id="PR01301">
    <property type="entry name" value="RGSPROTEIN"/>
</dbReference>
<dbReference type="SUPFAM" id="SSF48097">
    <property type="entry name" value="Regulator of G-protein signaling, RGS"/>
    <property type="match status" value="1"/>
</dbReference>
<dbReference type="InterPro" id="IPR016137">
    <property type="entry name" value="RGS"/>
</dbReference>
<evidence type="ECO:0000256" key="1">
    <source>
        <dbReference type="SAM" id="MobiDB-lite"/>
    </source>
</evidence>
<dbReference type="AlphaFoldDB" id="A0A2P6MNA2"/>
<dbReference type="EMBL" id="MDYQ01000661">
    <property type="protein sequence ID" value="PRP73180.1"/>
    <property type="molecule type" value="Genomic_DNA"/>
</dbReference>
<dbReference type="PANTHER" id="PTHR10845">
    <property type="entry name" value="REGULATOR OF G PROTEIN SIGNALING"/>
    <property type="match status" value="1"/>
</dbReference>
<feature type="region of interest" description="Disordered" evidence="1">
    <location>
        <begin position="461"/>
        <end position="483"/>
    </location>
</feature>
<dbReference type="SMART" id="SM00315">
    <property type="entry name" value="RGS"/>
    <property type="match status" value="1"/>
</dbReference>